<reference evidence="4" key="1">
    <citation type="journal article" date="2023" name="Proc. Natl. Acad. Sci. U.S.A.">
        <title>Genomic and structural basis for evolution of tropane alkaloid biosynthesis.</title>
        <authorList>
            <person name="Wanga Y.-J."/>
            <person name="Taina T."/>
            <person name="Yua J.-Y."/>
            <person name="Lia J."/>
            <person name="Xua B."/>
            <person name="Chenc J."/>
            <person name="D'Auriad J.C."/>
            <person name="Huanga J.-P."/>
            <person name="Huanga S.-X."/>
        </authorList>
    </citation>
    <scope>NUCLEOTIDE SEQUENCE [LARGE SCALE GENOMIC DNA]</scope>
    <source>
        <strain evidence="4">cv. KIB-2019</strain>
    </source>
</reference>
<dbReference type="Proteomes" id="UP001152561">
    <property type="component" value="Unassembled WGS sequence"/>
</dbReference>
<feature type="domain" description="FAF" evidence="2">
    <location>
        <begin position="120"/>
        <end position="170"/>
    </location>
</feature>
<name>A0A9Q1M9J9_9SOLA</name>
<dbReference type="PANTHER" id="PTHR33155">
    <property type="entry name" value="FANTASTIC FOUR-LIKE PROTEIN (DUF3049)"/>
    <property type="match status" value="1"/>
</dbReference>
<gene>
    <name evidence="3" type="ORF">K7X08_020349</name>
</gene>
<evidence type="ECO:0000259" key="2">
    <source>
        <dbReference type="Pfam" id="PF11250"/>
    </source>
</evidence>
<organism evidence="3 4">
    <name type="scientific">Anisodus acutangulus</name>
    <dbReference type="NCBI Taxonomy" id="402998"/>
    <lineage>
        <taxon>Eukaryota</taxon>
        <taxon>Viridiplantae</taxon>
        <taxon>Streptophyta</taxon>
        <taxon>Embryophyta</taxon>
        <taxon>Tracheophyta</taxon>
        <taxon>Spermatophyta</taxon>
        <taxon>Magnoliopsida</taxon>
        <taxon>eudicotyledons</taxon>
        <taxon>Gunneridae</taxon>
        <taxon>Pentapetalae</taxon>
        <taxon>asterids</taxon>
        <taxon>lamiids</taxon>
        <taxon>Solanales</taxon>
        <taxon>Solanaceae</taxon>
        <taxon>Solanoideae</taxon>
        <taxon>Hyoscyameae</taxon>
        <taxon>Anisodus</taxon>
    </lineage>
</organism>
<keyword evidence="4" id="KW-1185">Reference proteome</keyword>
<comment type="caution">
    <text evidence="3">The sequence shown here is derived from an EMBL/GenBank/DDBJ whole genome shotgun (WGS) entry which is preliminary data.</text>
</comment>
<protein>
    <recommendedName>
        <fullName evidence="2">FAF domain-containing protein</fullName>
    </recommendedName>
</protein>
<proteinExistence type="inferred from homology"/>
<evidence type="ECO:0000313" key="4">
    <source>
        <dbReference type="Proteomes" id="UP001152561"/>
    </source>
</evidence>
<dbReference type="OrthoDB" id="1916983at2759"/>
<dbReference type="Pfam" id="PF11250">
    <property type="entry name" value="FAF"/>
    <property type="match status" value="1"/>
</dbReference>
<evidence type="ECO:0000256" key="1">
    <source>
        <dbReference type="ARBA" id="ARBA00008690"/>
    </source>
</evidence>
<dbReference type="AlphaFoldDB" id="A0A9Q1M9J9"/>
<dbReference type="InterPro" id="IPR021410">
    <property type="entry name" value="FAF"/>
</dbReference>
<dbReference type="EMBL" id="JAJAGQ010000009">
    <property type="protein sequence ID" value="KAJ8552956.1"/>
    <property type="molecule type" value="Genomic_DNA"/>
</dbReference>
<evidence type="ECO:0000313" key="3">
    <source>
        <dbReference type="EMBL" id="KAJ8552956.1"/>
    </source>
</evidence>
<sequence>MSQGLQSCLDTQHVLMNKMAPPISKFSPQDNWSFMQILNKPSNSYNYQPDYKENEVYVHPSTKQSSSVMSMRNLEMCTEILGSESGSHFSESMDDRDISREFQRSKCREFKKRIKRTTTFPPPLTSISGTERVRVKSHREGGRLVLRAVSISACSSYFKAERAIGTLKLSWRNDGTSCVEDEREVEQIAEVENGDEQIANSCRKLRNEIGGVGEYPRTRRCQEKSGSRSKGISNWGQFWVVIS</sequence>
<dbReference type="InterPro" id="IPR046431">
    <property type="entry name" value="FAF_dom"/>
</dbReference>
<comment type="similarity">
    <text evidence="1">Belongs to the fantastic four family.</text>
</comment>
<accession>A0A9Q1M9J9</accession>
<dbReference type="PANTHER" id="PTHR33155:SF37">
    <property type="entry name" value="PROTEIN FANTASTIC FOUR 3"/>
    <property type="match status" value="1"/>
</dbReference>